<feature type="domain" description="Calcineurin-like phosphoesterase" evidence="1">
    <location>
        <begin position="1"/>
        <end position="203"/>
    </location>
</feature>
<keyword evidence="3" id="KW-1185">Reference proteome</keyword>
<evidence type="ECO:0000313" key="3">
    <source>
        <dbReference type="Proteomes" id="UP000640583"/>
    </source>
</evidence>
<organism evidence="2 3">
    <name type="scientific">Halocynthiibacter styelae</name>
    <dbReference type="NCBI Taxonomy" id="2761955"/>
    <lineage>
        <taxon>Bacteria</taxon>
        <taxon>Pseudomonadati</taxon>
        <taxon>Pseudomonadota</taxon>
        <taxon>Alphaproteobacteria</taxon>
        <taxon>Rhodobacterales</taxon>
        <taxon>Paracoccaceae</taxon>
        <taxon>Halocynthiibacter</taxon>
    </lineage>
</organism>
<evidence type="ECO:0000259" key="1">
    <source>
        <dbReference type="Pfam" id="PF00149"/>
    </source>
</evidence>
<dbReference type="GO" id="GO:0110154">
    <property type="term" value="P:RNA decapping"/>
    <property type="evidence" value="ECO:0007669"/>
    <property type="project" value="TreeGrafter"/>
</dbReference>
<dbReference type="EMBL" id="JADCKQ010000006">
    <property type="protein sequence ID" value="MBI1493915.1"/>
    <property type="molecule type" value="Genomic_DNA"/>
</dbReference>
<dbReference type="RefSeq" id="WP_228848722.1">
    <property type="nucleotide sequence ID" value="NZ_JADCKQ010000006.1"/>
</dbReference>
<accession>A0A8J7IXI8</accession>
<name>A0A8J7IXI8_9RHOB</name>
<dbReference type="InterPro" id="IPR004843">
    <property type="entry name" value="Calcineurin-like_PHP"/>
</dbReference>
<comment type="caution">
    <text evidence="2">The sequence shown here is derived from an EMBL/GenBank/DDBJ whole genome shotgun (WGS) entry which is preliminary data.</text>
</comment>
<dbReference type="Gene3D" id="3.60.21.10">
    <property type="match status" value="1"/>
</dbReference>
<dbReference type="Proteomes" id="UP000640583">
    <property type="component" value="Unassembled WGS sequence"/>
</dbReference>
<dbReference type="AlphaFoldDB" id="A0A8J7IXI8"/>
<dbReference type="SUPFAM" id="SSF56300">
    <property type="entry name" value="Metallo-dependent phosphatases"/>
    <property type="match status" value="1"/>
</dbReference>
<dbReference type="GO" id="GO:0016791">
    <property type="term" value="F:phosphatase activity"/>
    <property type="evidence" value="ECO:0007669"/>
    <property type="project" value="TreeGrafter"/>
</dbReference>
<protein>
    <submittedName>
        <fullName evidence="2">Metallophosphoesterase</fullName>
    </submittedName>
</protein>
<dbReference type="PANTHER" id="PTHR42850">
    <property type="entry name" value="METALLOPHOSPHOESTERASE"/>
    <property type="match status" value="1"/>
</dbReference>
<gene>
    <name evidence="2" type="ORF">H1D41_09740</name>
</gene>
<dbReference type="InterPro" id="IPR050126">
    <property type="entry name" value="Ap4A_hydrolase"/>
</dbReference>
<dbReference type="PANTHER" id="PTHR42850:SF4">
    <property type="entry name" value="ZINC-DEPENDENT ENDOPOLYPHOSPHATASE"/>
    <property type="match status" value="1"/>
</dbReference>
<dbReference type="GO" id="GO:0005737">
    <property type="term" value="C:cytoplasm"/>
    <property type="evidence" value="ECO:0007669"/>
    <property type="project" value="TreeGrafter"/>
</dbReference>
<evidence type="ECO:0000313" key="2">
    <source>
        <dbReference type="EMBL" id="MBI1493915.1"/>
    </source>
</evidence>
<reference evidence="2" key="1">
    <citation type="submission" date="2020-10" db="EMBL/GenBank/DDBJ databases">
        <title>Paenihalocynthiibacter styelae gen. nov., sp. nov., isolated from stalked sea squirt Styela clava.</title>
        <authorList>
            <person name="Kim Y.-O."/>
            <person name="Yoon J.-H."/>
        </authorList>
    </citation>
    <scope>NUCLEOTIDE SEQUENCE</scope>
    <source>
        <strain evidence="2">MYP1-1</strain>
    </source>
</reference>
<dbReference type="InterPro" id="IPR029052">
    <property type="entry name" value="Metallo-depent_PP-like"/>
</dbReference>
<proteinExistence type="predicted"/>
<sequence>MRHYAIGDVHGHLDKLQSAMALIARDRDRVDDPKAPVVQIGDLVDRGPDSKGVIEFMIEGVIRGEPWVTLLGNHDRQFLWWLEDPERRDPVLKTEYTWLHERIGGLTTLASYGVDITAPISEMHRQARSLVPDDHIDFLNAMPNRYTRDRLFFAHAGIRPSVPLDQQTEDDLIWIRGEFHNHPDPHDALIIHGHTPVKAATHYGNRINIDSGAAWGHDLSAVVIEERKAWLLTVSGRVPLPHQDPHFSLI</sequence>
<dbReference type="GO" id="GO:0008803">
    <property type="term" value="F:bis(5'-nucleosyl)-tetraphosphatase (symmetrical) activity"/>
    <property type="evidence" value="ECO:0007669"/>
    <property type="project" value="TreeGrafter"/>
</dbReference>
<dbReference type="Pfam" id="PF00149">
    <property type="entry name" value="Metallophos"/>
    <property type="match status" value="1"/>
</dbReference>